<dbReference type="InParanoid" id="A0A7M7JGF1"/>
<organism evidence="2 3">
    <name type="scientific">Varroa destructor</name>
    <name type="common">Honeybee mite</name>
    <dbReference type="NCBI Taxonomy" id="109461"/>
    <lineage>
        <taxon>Eukaryota</taxon>
        <taxon>Metazoa</taxon>
        <taxon>Ecdysozoa</taxon>
        <taxon>Arthropoda</taxon>
        <taxon>Chelicerata</taxon>
        <taxon>Arachnida</taxon>
        <taxon>Acari</taxon>
        <taxon>Parasitiformes</taxon>
        <taxon>Mesostigmata</taxon>
        <taxon>Gamasina</taxon>
        <taxon>Dermanyssoidea</taxon>
        <taxon>Varroidae</taxon>
        <taxon>Varroa</taxon>
    </lineage>
</organism>
<proteinExistence type="predicted"/>
<dbReference type="EnsemblMetazoa" id="XM_022795654">
    <property type="protein sequence ID" value="XP_022651389"/>
    <property type="gene ID" value="LOC111246299"/>
</dbReference>
<dbReference type="RefSeq" id="XP_022651390.1">
    <property type="nucleotide sequence ID" value="XM_022795655.1"/>
</dbReference>
<reference evidence="2" key="1">
    <citation type="submission" date="2021-01" db="UniProtKB">
        <authorList>
            <consortium name="EnsemblMetazoa"/>
        </authorList>
    </citation>
    <scope>IDENTIFICATION</scope>
</reference>
<keyword evidence="1" id="KW-0732">Signal</keyword>
<accession>A0A7M7JGF1</accession>
<name>A0A7M7JGF1_VARDE</name>
<keyword evidence="3" id="KW-1185">Reference proteome</keyword>
<evidence type="ECO:0000313" key="2">
    <source>
        <dbReference type="EnsemblMetazoa" id="XP_022651389"/>
    </source>
</evidence>
<dbReference type="RefSeq" id="XP_022651388.1">
    <property type="nucleotide sequence ID" value="XM_022795653.1"/>
</dbReference>
<sequence length="210" mass="23699">MTYGSSGATMWILRCGAVLIVFWCCTISRVQANPRCLLAEQERAAFMGELLKEAQTGSGGLQQAHELRRLVHSVLDNNSWRELLQSDSSDYSESDGNQVPGVRFRIMDATGQQLIPEEFMPLSTDTIVHFVMEFRKVVLRKYGDLIRYWNNAQRGCFGVSRIGESKPNSAQGAWKIVVQTGEGKIVADDSCIPKDMRLWDKYIVSFRKIA</sequence>
<evidence type="ECO:0000313" key="3">
    <source>
        <dbReference type="Proteomes" id="UP000594260"/>
    </source>
</evidence>
<dbReference type="EnsemblMetazoa" id="XM_022795655">
    <property type="protein sequence ID" value="XP_022651390"/>
    <property type="gene ID" value="LOC111246299"/>
</dbReference>
<dbReference type="EnsemblMetazoa" id="XM_022795653">
    <property type="protein sequence ID" value="XP_022651388"/>
    <property type="gene ID" value="LOC111246299"/>
</dbReference>
<feature type="chain" id="PRO_5036401529" evidence="1">
    <location>
        <begin position="33"/>
        <end position="210"/>
    </location>
</feature>
<protein>
    <submittedName>
        <fullName evidence="2">Uncharacterized protein</fullName>
    </submittedName>
</protein>
<evidence type="ECO:0000256" key="1">
    <source>
        <dbReference type="SAM" id="SignalP"/>
    </source>
</evidence>
<dbReference type="Proteomes" id="UP000594260">
    <property type="component" value="Unplaced"/>
</dbReference>
<dbReference type="OrthoDB" id="6485281at2759"/>
<feature type="signal peptide" evidence="1">
    <location>
        <begin position="1"/>
        <end position="32"/>
    </location>
</feature>
<dbReference type="GeneID" id="111246299"/>
<dbReference type="AlphaFoldDB" id="A0A7M7JGF1"/>
<dbReference type="KEGG" id="vde:111246299"/>
<dbReference type="RefSeq" id="XP_022651389.1">
    <property type="nucleotide sequence ID" value="XM_022795654.1"/>
</dbReference>